<sequence length="40" mass="4473">MQEMDGLEVTRMIRQPDREGCKTLPVNVSLLKETLASILG</sequence>
<organism evidence="1">
    <name type="scientific">Roseburia intestinalis</name>
    <dbReference type="NCBI Taxonomy" id="166486"/>
    <lineage>
        <taxon>Bacteria</taxon>
        <taxon>Bacillati</taxon>
        <taxon>Bacillota</taxon>
        <taxon>Clostridia</taxon>
        <taxon>Lachnospirales</taxon>
        <taxon>Lachnospiraceae</taxon>
        <taxon>Roseburia</taxon>
    </lineage>
</organism>
<reference evidence="1" key="1">
    <citation type="submission" date="2019-11" db="EMBL/GenBank/DDBJ databases">
        <authorList>
            <person name="Feng L."/>
        </authorList>
    </citation>
    <scope>NUCLEOTIDE SEQUENCE</scope>
    <source>
        <strain evidence="1">RintestinalisLFYP67</strain>
    </source>
</reference>
<protein>
    <submittedName>
        <fullName evidence="1">Uncharacterized protein</fullName>
    </submittedName>
</protein>
<accession>A0A6N3GD71</accession>
<dbReference type="EMBL" id="CACRUM010000082">
    <property type="protein sequence ID" value="VYU62236.1"/>
    <property type="molecule type" value="Genomic_DNA"/>
</dbReference>
<evidence type="ECO:0000313" key="1">
    <source>
        <dbReference type="EMBL" id="VYU62236.1"/>
    </source>
</evidence>
<gene>
    <name evidence="1" type="ORF">RILFYP67_02636</name>
</gene>
<dbReference type="AlphaFoldDB" id="A0A6N3GD71"/>
<name>A0A6N3GD71_9FIRM</name>
<proteinExistence type="predicted"/>